<keyword evidence="4" id="KW-0347">Helicase</keyword>
<dbReference type="InterPro" id="IPR001005">
    <property type="entry name" value="SANT/Myb"/>
</dbReference>
<dbReference type="InterPro" id="IPR027417">
    <property type="entry name" value="P-loop_NTPase"/>
</dbReference>
<evidence type="ECO:0000256" key="3">
    <source>
        <dbReference type="ARBA" id="ARBA00022801"/>
    </source>
</evidence>
<dbReference type="InterPro" id="IPR049730">
    <property type="entry name" value="SNF2/RAD54-like_C"/>
</dbReference>
<dbReference type="InterPro" id="IPR001650">
    <property type="entry name" value="Helicase_C-like"/>
</dbReference>
<feature type="region of interest" description="Disordered" evidence="9">
    <location>
        <begin position="317"/>
        <end position="351"/>
    </location>
</feature>
<feature type="domain" description="Helicase ATP-binding" evidence="11">
    <location>
        <begin position="762"/>
        <end position="927"/>
    </location>
</feature>
<dbReference type="GO" id="GO:0006281">
    <property type="term" value="P:DNA repair"/>
    <property type="evidence" value="ECO:0007669"/>
    <property type="project" value="TreeGrafter"/>
</dbReference>
<feature type="region of interest" description="Disordered" evidence="9">
    <location>
        <begin position="2542"/>
        <end position="2580"/>
    </location>
</feature>
<dbReference type="Gene3D" id="1.20.120.850">
    <property type="entry name" value="SWI2/SNF2 ATPases, N-terminal domain"/>
    <property type="match status" value="1"/>
</dbReference>
<dbReference type="PROSITE" id="PS50090">
    <property type="entry name" value="MYB_LIKE"/>
    <property type="match status" value="1"/>
</dbReference>
<keyword evidence="6" id="KW-0156">Chromatin regulator</keyword>
<feature type="compositionally biased region" description="Low complexity" evidence="9">
    <location>
        <begin position="121"/>
        <end position="136"/>
    </location>
</feature>
<keyword evidence="2" id="KW-0547">Nucleotide-binding</keyword>
<keyword evidence="5" id="KW-0067">ATP-binding</keyword>
<evidence type="ECO:0000256" key="7">
    <source>
        <dbReference type="ARBA" id="ARBA00023125"/>
    </source>
</evidence>
<reference evidence="14" key="2">
    <citation type="submission" date="2025-09" db="UniProtKB">
        <authorList>
            <consortium name="Ensembl"/>
        </authorList>
    </citation>
    <scope>IDENTIFICATION</scope>
</reference>
<dbReference type="CDD" id="cd00167">
    <property type="entry name" value="SANT"/>
    <property type="match status" value="1"/>
</dbReference>
<keyword evidence="3" id="KW-0378">Hydrolase</keyword>
<dbReference type="Pfam" id="PF15790">
    <property type="entry name" value="EP400_N"/>
    <property type="match status" value="1"/>
</dbReference>
<dbReference type="GO" id="GO:0000812">
    <property type="term" value="C:Swr1 complex"/>
    <property type="evidence" value="ECO:0007669"/>
    <property type="project" value="TreeGrafter"/>
</dbReference>
<feature type="region of interest" description="Disordered" evidence="9">
    <location>
        <begin position="1867"/>
        <end position="1890"/>
    </location>
</feature>
<feature type="compositionally biased region" description="Polar residues" evidence="9">
    <location>
        <begin position="2547"/>
        <end position="2563"/>
    </location>
</feature>
<evidence type="ECO:0000256" key="1">
    <source>
        <dbReference type="ARBA" id="ARBA00004123"/>
    </source>
</evidence>
<comment type="subcellular location">
    <subcellularLocation>
        <location evidence="1">Nucleus</location>
    </subcellularLocation>
</comment>
<dbReference type="InterPro" id="IPR038718">
    <property type="entry name" value="SNF2-like_sf"/>
</dbReference>
<name>A0A8C8S9L0_9SAUR</name>
<feature type="domain" description="Myb-like" evidence="10">
    <location>
        <begin position="1948"/>
        <end position="2009"/>
    </location>
</feature>
<dbReference type="SMART" id="SM00573">
    <property type="entry name" value="HSA"/>
    <property type="match status" value="1"/>
</dbReference>
<dbReference type="FunFam" id="3.40.50.300:FF:001674">
    <property type="entry name" value="E1A-binding protein p400 isoform X7"/>
    <property type="match status" value="1"/>
</dbReference>
<dbReference type="CDD" id="cd18793">
    <property type="entry name" value="SF2_C_SNF"/>
    <property type="match status" value="1"/>
</dbReference>
<dbReference type="Gene3D" id="3.40.50.10810">
    <property type="entry name" value="Tandem AAA-ATPase domain"/>
    <property type="match status" value="1"/>
</dbReference>
<dbReference type="InterPro" id="IPR000330">
    <property type="entry name" value="SNF2_N"/>
</dbReference>
<dbReference type="GO" id="GO:0006325">
    <property type="term" value="P:chromatin organization"/>
    <property type="evidence" value="ECO:0007669"/>
    <property type="project" value="UniProtKB-KW"/>
</dbReference>
<protein>
    <submittedName>
        <fullName evidence="14">E1A binding protein p400</fullName>
    </submittedName>
</protein>
<feature type="compositionally biased region" description="Low complexity" evidence="9">
    <location>
        <begin position="33"/>
        <end position="54"/>
    </location>
</feature>
<dbReference type="PANTHER" id="PTHR46459">
    <property type="entry name" value="E1A-BINDING PROTEIN P400-RELATED"/>
    <property type="match status" value="1"/>
</dbReference>
<dbReference type="InterPro" id="IPR014012">
    <property type="entry name" value="HSA_dom"/>
</dbReference>
<feature type="compositionally biased region" description="Low complexity" evidence="9">
    <location>
        <begin position="1169"/>
        <end position="1189"/>
    </location>
</feature>
<dbReference type="Ensembl" id="ENSPCET00000016410.1">
    <property type="protein sequence ID" value="ENSPCEP00000015851.1"/>
    <property type="gene ID" value="ENSPCEG00000011730.1"/>
</dbReference>
<reference evidence="14" key="1">
    <citation type="submission" date="2025-08" db="UniProtKB">
        <authorList>
            <consortium name="Ensembl"/>
        </authorList>
    </citation>
    <scope>IDENTIFICATION</scope>
</reference>
<evidence type="ECO:0000259" key="10">
    <source>
        <dbReference type="PROSITE" id="PS50090"/>
    </source>
</evidence>
<feature type="region of interest" description="Disordered" evidence="9">
    <location>
        <begin position="1167"/>
        <end position="1189"/>
    </location>
</feature>
<evidence type="ECO:0000313" key="14">
    <source>
        <dbReference type="Ensembl" id="ENSPCEP00000015851.1"/>
    </source>
</evidence>
<keyword evidence="15" id="KW-1185">Reference proteome</keyword>
<feature type="compositionally biased region" description="Polar residues" evidence="9">
    <location>
        <begin position="480"/>
        <end position="502"/>
    </location>
</feature>
<feature type="compositionally biased region" description="Polar residues" evidence="9">
    <location>
        <begin position="1"/>
        <end position="32"/>
    </location>
</feature>
<evidence type="ECO:0000313" key="15">
    <source>
        <dbReference type="Proteomes" id="UP000694393"/>
    </source>
</evidence>
<dbReference type="Gene3D" id="3.40.50.300">
    <property type="entry name" value="P-loop containing nucleotide triphosphate hydrolases"/>
    <property type="match status" value="1"/>
</dbReference>
<dbReference type="PROSITE" id="PS51204">
    <property type="entry name" value="HSA"/>
    <property type="match status" value="1"/>
</dbReference>
<feature type="region of interest" description="Disordered" evidence="9">
    <location>
        <begin position="458"/>
        <end position="522"/>
    </location>
</feature>
<dbReference type="GO" id="GO:0003677">
    <property type="term" value="F:DNA binding"/>
    <property type="evidence" value="ECO:0007669"/>
    <property type="project" value="UniProtKB-KW"/>
</dbReference>
<dbReference type="PANTHER" id="PTHR46459:SF1">
    <property type="entry name" value="E1A-BINDING PROTEIN P400"/>
    <property type="match status" value="1"/>
</dbReference>
<evidence type="ECO:0000256" key="9">
    <source>
        <dbReference type="SAM" id="MobiDB-lite"/>
    </source>
</evidence>
<feature type="compositionally biased region" description="Polar residues" evidence="9">
    <location>
        <begin position="326"/>
        <end position="346"/>
    </location>
</feature>
<feature type="compositionally biased region" description="Polar residues" evidence="9">
    <location>
        <begin position="458"/>
        <end position="468"/>
    </location>
</feature>
<dbReference type="Pfam" id="PF07529">
    <property type="entry name" value="HSA"/>
    <property type="match status" value="1"/>
</dbReference>
<dbReference type="Pfam" id="PF00271">
    <property type="entry name" value="Helicase_C"/>
    <property type="match status" value="1"/>
</dbReference>
<evidence type="ECO:0000259" key="13">
    <source>
        <dbReference type="PROSITE" id="PS51204"/>
    </source>
</evidence>
<feature type="region of interest" description="Disordered" evidence="9">
    <location>
        <begin position="1202"/>
        <end position="1222"/>
    </location>
</feature>
<evidence type="ECO:0000256" key="6">
    <source>
        <dbReference type="ARBA" id="ARBA00022853"/>
    </source>
</evidence>
<keyword evidence="7" id="KW-0238">DNA-binding</keyword>
<evidence type="ECO:0000256" key="4">
    <source>
        <dbReference type="ARBA" id="ARBA00022806"/>
    </source>
</evidence>
<dbReference type="SMART" id="SM00487">
    <property type="entry name" value="DEXDc"/>
    <property type="match status" value="1"/>
</dbReference>
<dbReference type="GO" id="GO:0003682">
    <property type="term" value="F:chromatin binding"/>
    <property type="evidence" value="ECO:0007669"/>
    <property type="project" value="TreeGrafter"/>
</dbReference>
<evidence type="ECO:0000256" key="8">
    <source>
        <dbReference type="ARBA" id="ARBA00023242"/>
    </source>
</evidence>
<feature type="region of interest" description="Disordered" evidence="9">
    <location>
        <begin position="89"/>
        <end position="145"/>
    </location>
</feature>
<feature type="region of interest" description="Disordered" evidence="9">
    <location>
        <begin position="1"/>
        <end position="54"/>
    </location>
</feature>
<dbReference type="GO" id="GO:0004386">
    <property type="term" value="F:helicase activity"/>
    <property type="evidence" value="ECO:0007669"/>
    <property type="project" value="UniProtKB-KW"/>
</dbReference>
<keyword evidence="8" id="KW-0539">Nucleus</keyword>
<dbReference type="Gene3D" id="1.10.10.60">
    <property type="entry name" value="Homeodomain-like"/>
    <property type="match status" value="1"/>
</dbReference>
<sequence length="2580" mass="286522">MHHGNGPQNAQRQLQRSRSFTGSEGEEQQTNLPQSPAASFAPSASPSAPQSPSYQIQQFIMSRSPVAGQNVNITLQNVGPVASGNQQITLTPLPIPNPTSPNFQFSPQQRRFEHGSPSYIQVTSPLSQQVQSQSPTQPNPVPVQSLPNVRAGTPGSGLGMCSQSPTRGFVDASVLVRQISLSPSNGGHFVYQEGSGIAQITQGATAQVQIPSSGAPATVRERRLSQPHSQTGGTIHHLGPQSPAASGANMQSLTSPGHITTTNLPPQISNIIQGQLMQQQQQQVLQGQQLSRPIGYDRSTSGLIAGVGGPSAFGMTSPPTPTSPSRATIPQGLSNLPLTPTVSTGVKKQPKKLEEIPPATQEAAQMRKQCLDHHHKQMEILRETFKEYLIELFFLQHLQGNMMDFLAFKKKHCVPLQAYLRQNDLDLEEEEDEEQSEVINDEVRNLLAELDNATQTSQRLTANSLPPTSSIPPAALSGTAPLSSYPVQTNRTSPATNKSLSPIASKPPGLAVTTAPKTQSPAQNVAVLPQDSSQDKLAEQENQIHQRIAELRKDGLWSLRRLPKLQEAPRPKSQWDYLLEEMQWMATDFAQERRWKMVTAKKMVRTVARHHEEKKLNEERARKEDQNKLRCIAASIAREIEYFWSNIEQVVEIKLQIEFQEKRKKALNLKKSSNKGDYNISFEKQVNVYQGTSKGFEVAILGVERTNAAKKHIKDITEVAGAAEALLPKGSARILTAVKYNTPALLYGTLREYQKIGLDWLAKLYRRNLNGILADEAGLGKTVQVIAFFAHLACNEGNWGPHLVVVRRCNILKWELELKRWCPGLKILLYFGSQRELRAKRQEWMEPNSFNVCITSYKQLFKSNHAFMKMRWKYLVVDEMQQIKNMTEKHWEALFCLRSQHRLLLIDTPLHNTLMELWTMVHFLIPGISRPYLDFPVKAANEENQDYCHKLVIRLHRMIQPFILRRSKRDVEKQLAKKYEHVLKCRLSNRQKAMYEDVILQPGTQEALKSGHFVSVLYVLMQLQRICNHPDLINPRHSSSSYVSEALEYGTASLVLKALERDLWKVNKCLFDLIGVENKMTHYEAQVLPKQKVTRKLIEEIYSSPHHPARPNSVKLKPSRLFQPVQYGQKPEGRTVVFPSTQVQRTLTTATGTQQGQVRGRSPIATVSANQAAATQFQTTQAPTSAPRHQPAATFTTATSTANPVKQRGQTTAQASDLGQTQPQRLVLTSQAQARLPSGEVVKIAHLASIAGAQGRIAQPETPVTLQFQGNKFTLSHSQLRQLTAGQPLQLQGSVLQIVSAPGQPYLRPQGPVVMQTVSQAGTVQNALNALGNQHQAGVPTSTADMQFFTSVICPNPTCSTYFCHFFLAKESFEEKNRLLKERLDRIFSGNERRCSRAPVYGRDLLGICSLIGERKVPQHCSTGDNKWRWAGFVNCCLSSSASEGSSDPLQDLILTSDQRQESLKDVANRAHCVLPAAVAAPPYLYVANPPPSYSHKMKVFKHDLKEKATPYLHQLQEITTPDLVQFPDLRLVQYDSGKLEALAVLLQKLKAEGRRVLILSQMILMLDILELFLNFHFLTFVRIDEYANHEQRQELMKSFNRDKRIFCAILSSHSRSTGVNLVEADTVVFYDNDLNPVMDAKAQEWCDRIGRCKDIHIYRLVSGNSVEEKLLKNGTKDLIREVAAQGNDYSMAFLTQQTIQELFEVHSPMEDSGFRVKAEEFVVLSQEPSPAETISHKVARPFIESRTPRGLNLALLLTSDCVVTLLSPYYFMYILYYTSVIHELKEKEEKMLWEEEEELLTYTREDAYNKEYVYEGPDGQTEIMPLWTPPTPPQDDNDIYIDSVMCLMYDTTPIPESKLPPVYVRKERKRHKTDPSAAGRKKKQRHGETVIPPRSLFDRATPGMLKMRREGKEQKKNILLKQQTQFAKPLPTLVKPAAEAGQDNPEWLISEDWALLQAVKQLLELPLNLAVMSPAHTPNWDLVSDVVNSCSRVYRSPKQCRNRYENIIIPREEGKLMYEANPKKKTKSIYKTKNSRPLRTNQIYAQDEGATHTQLYTNHFEMMKMIAGKRSPPIKPLLGMNPFQKNPKHASVLAESGINYDKPLPPIQVASLRAERIAKEKKVHLTFHLYECTAVKAGTIKTAVPGTSIQTATVSGNVIVNTVAGVPAATFQPINKRLASPVIPGTLAVISPASKDAVVHTQQRTAAAPAASTELVTIASTQGVRAVTSVTASAVVTTNLTPVQTQARSLVTQVTPGNNCRKPGKCLYFQEQLIKLQKQKLQLPQQQVAQQQTQAGAQQQTTQVQQQQQTQQLTAVTAPRPGAVLTGTTVTNLQVARLLQAQGQIQAQTPQAAQVALAKPPVVSVPAAVVSSAGVTTLPVTVAGISVAIGQPQKAAGGQTVVAQPLHVQQLLKLKHHPTAQQQKAIQPQVAQGQATVQQKVFSLFAQTSQQQKVTYSTQPAIKPQFLTTPISQAQKPGGAQQVQAQIQVHVQAQPQTVTLSQTTAGQQVQVIPATTTAAQVVQQKLIQQQVVTTASPQIQAPGVQNPGQVPATSEAQTQQAKVQMRTPAVRLKAPTKPS</sequence>
<feature type="domain" description="Helicase C-terminal" evidence="12">
    <location>
        <begin position="1539"/>
        <end position="1696"/>
    </location>
</feature>
<organism evidence="14 15">
    <name type="scientific">Pelusios castaneus</name>
    <name type="common">West African mud turtle</name>
    <dbReference type="NCBI Taxonomy" id="367368"/>
    <lineage>
        <taxon>Eukaryota</taxon>
        <taxon>Metazoa</taxon>
        <taxon>Chordata</taxon>
        <taxon>Craniata</taxon>
        <taxon>Vertebrata</taxon>
        <taxon>Euteleostomi</taxon>
        <taxon>Archelosauria</taxon>
        <taxon>Testudinata</taxon>
        <taxon>Testudines</taxon>
        <taxon>Pleurodira</taxon>
        <taxon>Pelomedusidae</taxon>
        <taxon>Pelusios</taxon>
    </lineage>
</organism>
<evidence type="ECO:0000259" key="12">
    <source>
        <dbReference type="PROSITE" id="PS51194"/>
    </source>
</evidence>
<dbReference type="PROSITE" id="PS51192">
    <property type="entry name" value="HELICASE_ATP_BIND_1"/>
    <property type="match status" value="1"/>
</dbReference>
<dbReference type="SUPFAM" id="SSF52540">
    <property type="entry name" value="P-loop containing nucleoside triphosphate hydrolases"/>
    <property type="match status" value="2"/>
</dbReference>
<evidence type="ECO:0000256" key="2">
    <source>
        <dbReference type="ARBA" id="ARBA00022741"/>
    </source>
</evidence>
<evidence type="ECO:0000256" key="5">
    <source>
        <dbReference type="ARBA" id="ARBA00022840"/>
    </source>
</evidence>
<dbReference type="FunFam" id="3.40.50.10810:FF:000005">
    <property type="entry name" value="Photoperiod-independent early flowering 1"/>
    <property type="match status" value="1"/>
</dbReference>
<evidence type="ECO:0000259" key="11">
    <source>
        <dbReference type="PROSITE" id="PS51192"/>
    </source>
</evidence>
<dbReference type="InterPro" id="IPR014001">
    <property type="entry name" value="Helicase_ATP-bd"/>
</dbReference>
<feature type="compositionally biased region" description="Polar residues" evidence="9">
    <location>
        <begin position="248"/>
        <end position="265"/>
    </location>
</feature>
<dbReference type="InterPro" id="IPR031575">
    <property type="entry name" value="EP400_N"/>
</dbReference>
<accession>A0A8C8S9L0</accession>
<dbReference type="GO" id="GO:0005524">
    <property type="term" value="F:ATP binding"/>
    <property type="evidence" value="ECO:0007669"/>
    <property type="project" value="UniProtKB-KW"/>
</dbReference>
<feature type="compositionally biased region" description="Polar residues" evidence="9">
    <location>
        <begin position="1208"/>
        <end position="1222"/>
    </location>
</feature>
<feature type="region of interest" description="Disordered" evidence="9">
    <location>
        <begin position="221"/>
        <end position="265"/>
    </location>
</feature>
<feature type="domain" description="HSA" evidence="13">
    <location>
        <begin position="562"/>
        <end position="634"/>
    </location>
</feature>
<dbReference type="SMART" id="SM00490">
    <property type="entry name" value="HELICc"/>
    <property type="match status" value="1"/>
</dbReference>
<dbReference type="GO" id="GO:0035267">
    <property type="term" value="C:NuA4 histone acetyltransferase complex"/>
    <property type="evidence" value="ECO:0007669"/>
    <property type="project" value="TreeGrafter"/>
</dbReference>
<dbReference type="PROSITE" id="PS51194">
    <property type="entry name" value="HELICASE_CTER"/>
    <property type="match status" value="1"/>
</dbReference>
<dbReference type="GO" id="GO:0016787">
    <property type="term" value="F:hydrolase activity"/>
    <property type="evidence" value="ECO:0007669"/>
    <property type="project" value="UniProtKB-KW"/>
</dbReference>
<dbReference type="Pfam" id="PF00176">
    <property type="entry name" value="SNF2-rel_dom"/>
    <property type="match status" value="1"/>
</dbReference>
<proteinExistence type="predicted"/>
<dbReference type="Proteomes" id="UP000694393">
    <property type="component" value="Unplaced"/>
</dbReference>